<accession>A0A386ZIY9</accession>
<reference evidence="2 3" key="1">
    <citation type="submission" date="2018-09" db="EMBL/GenBank/DDBJ databases">
        <title>Nocardia yunnanensis sp. nov., an actinomycete isolated from a soil sample.</title>
        <authorList>
            <person name="Zhang J."/>
        </authorList>
    </citation>
    <scope>NUCLEOTIDE SEQUENCE [LARGE SCALE GENOMIC DNA]</scope>
    <source>
        <strain evidence="2 3">CFHS0054</strain>
    </source>
</reference>
<organism evidence="2 3">
    <name type="scientific">Nocardia yunnanensis</name>
    <dbReference type="NCBI Taxonomy" id="2382165"/>
    <lineage>
        <taxon>Bacteria</taxon>
        <taxon>Bacillati</taxon>
        <taxon>Actinomycetota</taxon>
        <taxon>Actinomycetes</taxon>
        <taxon>Mycobacteriales</taxon>
        <taxon>Nocardiaceae</taxon>
        <taxon>Nocardia</taxon>
    </lineage>
</organism>
<dbReference type="OrthoDB" id="9777638at2"/>
<dbReference type="KEGG" id="nyu:D7D52_30730"/>
<feature type="domain" description="Methyltransferase" evidence="1">
    <location>
        <begin position="51"/>
        <end position="143"/>
    </location>
</feature>
<dbReference type="Pfam" id="PF13649">
    <property type="entry name" value="Methyltransf_25"/>
    <property type="match status" value="1"/>
</dbReference>
<dbReference type="PANTHER" id="PTHR43591:SF24">
    <property type="entry name" value="2-METHOXY-6-POLYPRENYL-1,4-BENZOQUINOL METHYLASE, MITOCHONDRIAL"/>
    <property type="match status" value="1"/>
</dbReference>
<dbReference type="SUPFAM" id="SSF53335">
    <property type="entry name" value="S-adenosyl-L-methionine-dependent methyltransferases"/>
    <property type="match status" value="1"/>
</dbReference>
<sequence length="275" mass="29634">MTTSRDNEQSARWNGPSGNAWVDVQDIVLGVLRPLQDILVETARAARPSRVLDVGCGTGATTFAVARALGVPCTGLDIAEPMITAARINAENDSLPVDFLLADAQTHPFTPAYDLIISRFGVMFFPDPVAAFTNLRRAARPRGALSCIVWRAPEENPFFTTAERAAAELLPDLPPRIPNAPGQFGLADSDHTTGILSKSGWTDVTLTPLDVPLSMSEPDLTPYISRLGPVGLALADADDDTRAKVVETIRPAFDDYIDNGEVHFTAACWHLTARV</sequence>
<dbReference type="GO" id="GO:0008168">
    <property type="term" value="F:methyltransferase activity"/>
    <property type="evidence" value="ECO:0007669"/>
    <property type="project" value="UniProtKB-KW"/>
</dbReference>
<evidence type="ECO:0000313" key="2">
    <source>
        <dbReference type="EMBL" id="AYF77466.1"/>
    </source>
</evidence>
<protein>
    <submittedName>
        <fullName evidence="2">Class I SAM-dependent methyltransferase</fullName>
    </submittedName>
</protein>
<keyword evidence="3" id="KW-1185">Reference proteome</keyword>
<keyword evidence="2" id="KW-0489">Methyltransferase</keyword>
<dbReference type="Gene3D" id="3.40.50.150">
    <property type="entry name" value="Vaccinia Virus protein VP39"/>
    <property type="match status" value="1"/>
</dbReference>
<evidence type="ECO:0000313" key="3">
    <source>
        <dbReference type="Proteomes" id="UP000267164"/>
    </source>
</evidence>
<name>A0A386ZIY9_9NOCA</name>
<dbReference type="Proteomes" id="UP000267164">
    <property type="component" value="Chromosome"/>
</dbReference>
<keyword evidence="2" id="KW-0808">Transferase</keyword>
<dbReference type="InterPro" id="IPR029063">
    <property type="entry name" value="SAM-dependent_MTases_sf"/>
</dbReference>
<dbReference type="CDD" id="cd02440">
    <property type="entry name" value="AdoMet_MTases"/>
    <property type="match status" value="1"/>
</dbReference>
<evidence type="ECO:0000259" key="1">
    <source>
        <dbReference type="Pfam" id="PF13649"/>
    </source>
</evidence>
<dbReference type="InterPro" id="IPR041698">
    <property type="entry name" value="Methyltransf_25"/>
</dbReference>
<dbReference type="PANTHER" id="PTHR43591">
    <property type="entry name" value="METHYLTRANSFERASE"/>
    <property type="match status" value="1"/>
</dbReference>
<dbReference type="EMBL" id="CP032568">
    <property type="protein sequence ID" value="AYF77466.1"/>
    <property type="molecule type" value="Genomic_DNA"/>
</dbReference>
<proteinExistence type="predicted"/>
<gene>
    <name evidence="2" type="ORF">D7D52_30730</name>
</gene>
<dbReference type="RefSeq" id="WP_120741960.1">
    <property type="nucleotide sequence ID" value="NZ_CP032568.1"/>
</dbReference>
<dbReference type="AlphaFoldDB" id="A0A386ZIY9"/>
<dbReference type="GO" id="GO:0032259">
    <property type="term" value="P:methylation"/>
    <property type="evidence" value="ECO:0007669"/>
    <property type="project" value="UniProtKB-KW"/>
</dbReference>